<comment type="caution">
    <text evidence="9">The sequence shown here is derived from an EMBL/GenBank/DDBJ whole genome shotgun (WGS) entry which is preliminary data.</text>
</comment>
<feature type="compositionally biased region" description="Low complexity" evidence="6">
    <location>
        <begin position="317"/>
        <end position="326"/>
    </location>
</feature>
<dbReference type="GO" id="GO:0005634">
    <property type="term" value="C:nucleus"/>
    <property type="evidence" value="ECO:0007669"/>
    <property type="project" value="UniProtKB-SubCell"/>
</dbReference>
<dbReference type="InterPro" id="IPR049589">
    <property type="entry name" value="NXP1_M-like"/>
</dbReference>
<keyword evidence="5" id="KW-0539">Nucleus</keyword>
<feature type="region of interest" description="Disordered" evidence="6">
    <location>
        <begin position="524"/>
        <end position="557"/>
    </location>
</feature>
<evidence type="ECO:0000256" key="3">
    <source>
        <dbReference type="ARBA" id="ARBA00009870"/>
    </source>
</evidence>
<dbReference type="Pfam" id="PF04825">
    <property type="entry name" value="Rad21_Rec8_N"/>
    <property type="match status" value="1"/>
</dbReference>
<dbReference type="Gene3D" id="1.10.10.580">
    <property type="entry name" value="Structural maintenance of chromosome 1. Chain E"/>
    <property type="match status" value="1"/>
</dbReference>
<dbReference type="InterPro" id="IPR023093">
    <property type="entry name" value="ScpA-like_C"/>
</dbReference>
<dbReference type="AlphaFoldDB" id="A0AA35WBP0"/>
<evidence type="ECO:0000259" key="8">
    <source>
        <dbReference type="Pfam" id="PF04825"/>
    </source>
</evidence>
<keyword evidence="4" id="KW-0158">Chromosome</keyword>
<dbReference type="Proteomes" id="UP001174909">
    <property type="component" value="Unassembled WGS sequence"/>
</dbReference>
<protein>
    <submittedName>
        <fullName evidence="9">Double-strand-break repair protein rad21 homolog A</fullName>
    </submittedName>
</protein>
<organism evidence="9 10">
    <name type="scientific">Geodia barretti</name>
    <name type="common">Barrett's horny sponge</name>
    <dbReference type="NCBI Taxonomy" id="519541"/>
    <lineage>
        <taxon>Eukaryota</taxon>
        <taxon>Metazoa</taxon>
        <taxon>Porifera</taxon>
        <taxon>Demospongiae</taxon>
        <taxon>Heteroscleromorpha</taxon>
        <taxon>Tetractinellida</taxon>
        <taxon>Astrophorina</taxon>
        <taxon>Geodiidae</taxon>
        <taxon>Geodia</taxon>
    </lineage>
</organism>
<evidence type="ECO:0000256" key="5">
    <source>
        <dbReference type="ARBA" id="ARBA00023242"/>
    </source>
</evidence>
<feature type="compositionally biased region" description="Basic and acidic residues" evidence="6">
    <location>
        <begin position="336"/>
        <end position="347"/>
    </location>
</feature>
<dbReference type="InterPro" id="IPR006910">
    <property type="entry name" value="Rad21_Rec8_N"/>
</dbReference>
<feature type="domain" description="Rad21/Rec8-like protein N-terminal" evidence="8">
    <location>
        <begin position="1"/>
        <end position="99"/>
    </location>
</feature>
<evidence type="ECO:0000313" key="9">
    <source>
        <dbReference type="EMBL" id="CAI8007332.1"/>
    </source>
</evidence>
<dbReference type="SUPFAM" id="SSF46785">
    <property type="entry name" value="Winged helix' DNA-binding domain"/>
    <property type="match status" value="1"/>
</dbReference>
<comment type="subcellular location">
    <subcellularLocation>
        <location evidence="2">Chromosome</location>
    </subcellularLocation>
    <subcellularLocation>
        <location evidence="1">Nucleus</location>
    </subcellularLocation>
</comment>
<dbReference type="GO" id="GO:0008278">
    <property type="term" value="C:cohesin complex"/>
    <property type="evidence" value="ECO:0007669"/>
    <property type="project" value="InterPro"/>
</dbReference>
<reference evidence="9" key="1">
    <citation type="submission" date="2023-03" db="EMBL/GenBank/DDBJ databases">
        <authorList>
            <person name="Steffen K."/>
            <person name="Cardenas P."/>
        </authorList>
    </citation>
    <scope>NUCLEOTIDE SEQUENCE</scope>
</reference>
<accession>A0AA35WBP0</accession>
<keyword evidence="10" id="KW-1185">Reference proteome</keyword>
<name>A0AA35WBP0_GEOBA</name>
<dbReference type="GO" id="GO:0007062">
    <property type="term" value="P:sister chromatid cohesion"/>
    <property type="evidence" value="ECO:0007669"/>
    <property type="project" value="InterPro"/>
</dbReference>
<evidence type="ECO:0000256" key="2">
    <source>
        <dbReference type="ARBA" id="ARBA00004286"/>
    </source>
</evidence>
<evidence type="ECO:0000256" key="6">
    <source>
        <dbReference type="SAM" id="MobiDB-lite"/>
    </source>
</evidence>
<dbReference type="EMBL" id="CASHTH010000765">
    <property type="protein sequence ID" value="CAI8007332.1"/>
    <property type="molecule type" value="Genomic_DNA"/>
</dbReference>
<dbReference type="InterPro" id="IPR006909">
    <property type="entry name" value="Rad21/Rec8_C_eu"/>
</dbReference>
<feature type="compositionally biased region" description="Basic and acidic residues" evidence="6">
    <location>
        <begin position="212"/>
        <end position="228"/>
    </location>
</feature>
<evidence type="ECO:0000256" key="1">
    <source>
        <dbReference type="ARBA" id="ARBA00004123"/>
    </source>
</evidence>
<feature type="compositionally biased region" description="Low complexity" evidence="6">
    <location>
        <begin position="529"/>
        <end position="539"/>
    </location>
</feature>
<gene>
    <name evidence="9" type="ORF">GBAR_LOCUS5156</name>
</gene>
<dbReference type="InterPro" id="IPR039781">
    <property type="entry name" value="Rad21/Rec8-like"/>
</dbReference>
<dbReference type="CDD" id="cd21792">
    <property type="entry name" value="Rad21_Rec8_M_NXP1-like"/>
    <property type="match status" value="1"/>
</dbReference>
<feature type="domain" description="Rad21/Rec8-like protein C-terminal eukaryotic" evidence="7">
    <location>
        <begin position="579"/>
        <end position="627"/>
    </location>
</feature>
<feature type="region of interest" description="Disordered" evidence="6">
    <location>
        <begin position="187"/>
        <end position="347"/>
    </location>
</feature>
<feature type="compositionally biased region" description="Basic and acidic residues" evidence="6">
    <location>
        <begin position="540"/>
        <end position="555"/>
    </location>
</feature>
<feature type="compositionally biased region" description="Gly residues" evidence="6">
    <location>
        <begin position="229"/>
        <end position="246"/>
    </location>
</feature>
<dbReference type="GO" id="GO:0003682">
    <property type="term" value="F:chromatin binding"/>
    <property type="evidence" value="ECO:0007669"/>
    <property type="project" value="TreeGrafter"/>
</dbReference>
<dbReference type="PANTHER" id="PTHR12585:SF69">
    <property type="entry name" value="FI11703P"/>
    <property type="match status" value="1"/>
</dbReference>
<proteinExistence type="inferred from homology"/>
<dbReference type="InterPro" id="IPR036390">
    <property type="entry name" value="WH_DNA-bd_sf"/>
</dbReference>
<feature type="compositionally biased region" description="Polar residues" evidence="6">
    <location>
        <begin position="196"/>
        <end position="208"/>
    </location>
</feature>
<dbReference type="Pfam" id="PF04824">
    <property type="entry name" value="Rad21_Rec8"/>
    <property type="match status" value="1"/>
</dbReference>
<dbReference type="GO" id="GO:1990414">
    <property type="term" value="P:replication-born double-strand break repair via sister chromatid exchange"/>
    <property type="evidence" value="ECO:0007669"/>
    <property type="project" value="TreeGrafter"/>
</dbReference>
<evidence type="ECO:0000313" key="10">
    <source>
        <dbReference type="Proteomes" id="UP001174909"/>
    </source>
</evidence>
<evidence type="ECO:0000256" key="4">
    <source>
        <dbReference type="ARBA" id="ARBA00022454"/>
    </source>
</evidence>
<comment type="similarity">
    <text evidence="3">Belongs to the rad21 family.</text>
</comment>
<evidence type="ECO:0000259" key="7">
    <source>
        <dbReference type="Pfam" id="PF04824"/>
    </source>
</evidence>
<dbReference type="PANTHER" id="PTHR12585">
    <property type="entry name" value="SCC1 / RAD21 FAMILY MEMBER"/>
    <property type="match status" value="1"/>
</dbReference>
<sequence>MFYGAYVLAKKGPLAKVWLAAHWDKKLTKAHVFETDVSATVEDIISPKVRMALRTSGHLLLGVVRIYSRKQKYLIHDLGEACAKIRMAFRPGIVDLPSEGGVVNTDAITLPEIFHDFETAVADLGSLDMEEQFTINRSRMAEITIAEDLTGGVGGAPDPFSEFGEFGDEFGGGMEDIERARKAVTFEEEKDKTDRTSLQVTGDASSTLLAEGGRKGGMGEEGLPDHNDFGGGDFLEDLGGLGGLEGLGEVPSVGDITMDGGQTREDASSPPKPQGEEEPMEVDRQQEEQAEHDQTSEQPGPPPPPGEDESGFVLEPVDVTLAADTTTRTKKRKRRLVVDEDKEFDSKSIRSQLEDFSDTLQPKLFPPPTKKAMMWKDMTTCEQLFVRPVFPFIAANILRMVTRNYTSTIPDEPTDESLLDLEQQEEGGVDANATRDTVGEVEKARGADVSEADSTIAGIGDAATINGEPVLDGVGNETTGVPLEDREFGLEDGGVEQRGEFPPGEEPLPDELAASRVIPDMPELEGLSTDDAASQATATSDDKHSGEMSEEFEKHRWTKRTQQVLKMLDRSLTNSPDTPFSALTQKCSRKQAASRFYTCLLLAKENTIHVQQTTAYGEILITKGPKFTKAF</sequence>
<feature type="compositionally biased region" description="Basic and acidic residues" evidence="6">
    <location>
        <begin position="281"/>
        <end position="295"/>
    </location>
</feature>